<proteinExistence type="predicted"/>
<dbReference type="WBParaSite" id="L893_g25377.t1">
    <property type="protein sequence ID" value="L893_g25377.t1"/>
    <property type="gene ID" value="L893_g25377"/>
</dbReference>
<dbReference type="AlphaFoldDB" id="A0A1I7ZEJ0"/>
<feature type="compositionally biased region" description="Low complexity" evidence="1">
    <location>
        <begin position="30"/>
        <end position="43"/>
    </location>
</feature>
<evidence type="ECO:0000313" key="2">
    <source>
        <dbReference type="Proteomes" id="UP000095287"/>
    </source>
</evidence>
<name>A0A1I7ZEJ0_9BILA</name>
<reference evidence="3" key="1">
    <citation type="submission" date="2016-11" db="UniProtKB">
        <authorList>
            <consortium name="WormBaseParasite"/>
        </authorList>
    </citation>
    <scope>IDENTIFICATION</scope>
</reference>
<protein>
    <submittedName>
        <fullName evidence="3">CD45</fullName>
    </submittedName>
</protein>
<keyword evidence="2" id="KW-1185">Reference proteome</keyword>
<evidence type="ECO:0000256" key="1">
    <source>
        <dbReference type="SAM" id="MobiDB-lite"/>
    </source>
</evidence>
<evidence type="ECO:0000313" key="3">
    <source>
        <dbReference type="WBParaSite" id="L893_g25377.t1"/>
    </source>
</evidence>
<feature type="compositionally biased region" description="Polar residues" evidence="1">
    <location>
        <begin position="15"/>
        <end position="24"/>
    </location>
</feature>
<organism evidence="2 3">
    <name type="scientific">Steinernema glaseri</name>
    <dbReference type="NCBI Taxonomy" id="37863"/>
    <lineage>
        <taxon>Eukaryota</taxon>
        <taxon>Metazoa</taxon>
        <taxon>Ecdysozoa</taxon>
        <taxon>Nematoda</taxon>
        <taxon>Chromadorea</taxon>
        <taxon>Rhabditida</taxon>
        <taxon>Tylenchina</taxon>
        <taxon>Panagrolaimomorpha</taxon>
        <taxon>Strongyloidoidea</taxon>
        <taxon>Steinernematidae</taxon>
        <taxon>Steinernema</taxon>
    </lineage>
</organism>
<sequence>ARNWSSVVTAPTRVTFPTTPTSATAEAHSSRPPTSSPPLTASTMVGSEERFEWASTTRMT</sequence>
<dbReference type="Proteomes" id="UP000095287">
    <property type="component" value="Unplaced"/>
</dbReference>
<accession>A0A1I7ZEJ0</accession>
<feature type="region of interest" description="Disordered" evidence="1">
    <location>
        <begin position="1"/>
        <end position="60"/>
    </location>
</feature>